<dbReference type="GO" id="GO:0006508">
    <property type="term" value="P:proteolysis"/>
    <property type="evidence" value="ECO:0007669"/>
    <property type="project" value="UniProtKB-KW"/>
</dbReference>
<dbReference type="Gene3D" id="3.40.390.10">
    <property type="entry name" value="Collagenase (Catalytic Domain)"/>
    <property type="match status" value="1"/>
</dbReference>
<dbReference type="Pfam" id="PF00413">
    <property type="entry name" value="Peptidase_M10"/>
    <property type="match status" value="1"/>
</dbReference>
<comment type="caution">
    <text evidence="6">The sequence shown here is derived from an EMBL/GenBank/DDBJ whole genome shotgun (WGS) entry which is preliminary data.</text>
</comment>
<dbReference type="EMBL" id="MDLC01000039">
    <property type="protein sequence ID" value="ODS23115.1"/>
    <property type="molecule type" value="Genomic_DNA"/>
</dbReference>
<proteinExistence type="predicted"/>
<keyword evidence="3" id="KW-0378">Hydrolase</keyword>
<sequence length="184" mass="21173">MTKISKNPKTKNNERKSQCCSIPEVQARDLSHITDGTRLRLISKLDRMWVNGTQLTYYFFKEPARWRGGNTQENVVREAFSKWKNLGIGLVFREVQEPEDAIIRIGFDQNDGSWSYVGRDSIDYASNPHERTTNFGWDLTTTYGQDTALHELGHVLGFPHEHQNPRAGIVWNEEKVYESFGGPP</sequence>
<gene>
    <name evidence="6" type="ORF">AB835_10680</name>
</gene>
<evidence type="ECO:0000259" key="5">
    <source>
        <dbReference type="SMART" id="SM00235"/>
    </source>
</evidence>
<keyword evidence="4" id="KW-0862">Zinc</keyword>
<evidence type="ECO:0000313" key="7">
    <source>
        <dbReference type="Proteomes" id="UP000242502"/>
    </source>
</evidence>
<keyword evidence="1" id="KW-0645">Protease</keyword>
<evidence type="ECO:0000256" key="2">
    <source>
        <dbReference type="ARBA" id="ARBA00022723"/>
    </source>
</evidence>
<name>A0A1D2QNH3_9GAMM</name>
<dbReference type="InterPro" id="IPR001818">
    <property type="entry name" value="Pept_M10_metallopeptidase"/>
</dbReference>
<dbReference type="SMART" id="SM00235">
    <property type="entry name" value="ZnMc"/>
    <property type="match status" value="1"/>
</dbReference>
<dbReference type="InterPro" id="IPR024079">
    <property type="entry name" value="MetalloPept_cat_dom_sf"/>
</dbReference>
<evidence type="ECO:0000256" key="3">
    <source>
        <dbReference type="ARBA" id="ARBA00022801"/>
    </source>
</evidence>
<evidence type="ECO:0000256" key="4">
    <source>
        <dbReference type="ARBA" id="ARBA00022833"/>
    </source>
</evidence>
<dbReference type="GO" id="GO:0004222">
    <property type="term" value="F:metalloendopeptidase activity"/>
    <property type="evidence" value="ECO:0007669"/>
    <property type="project" value="InterPro"/>
</dbReference>
<evidence type="ECO:0000256" key="1">
    <source>
        <dbReference type="ARBA" id="ARBA00022670"/>
    </source>
</evidence>
<dbReference type="InterPro" id="IPR006026">
    <property type="entry name" value="Peptidase_Metallo"/>
</dbReference>
<reference evidence="6 7" key="1">
    <citation type="journal article" date="2016" name="Appl. Environ. Microbiol.">
        <title>Lack of Overt Genome Reduction in the Bryostatin-Producing Bryozoan Symbiont "Candidatus Endobugula sertula".</title>
        <authorList>
            <person name="Miller I.J."/>
            <person name="Vanee N."/>
            <person name="Fong S.S."/>
            <person name="Lim-Fong G.E."/>
            <person name="Kwan J.C."/>
        </authorList>
    </citation>
    <scope>NUCLEOTIDE SEQUENCE [LARGE SCALE GENOMIC DNA]</scope>
    <source>
        <strain evidence="6">AB1-4</strain>
    </source>
</reference>
<feature type="domain" description="Peptidase metallopeptidase" evidence="5">
    <location>
        <begin position="45"/>
        <end position="179"/>
    </location>
</feature>
<organism evidence="6 7">
    <name type="scientific">Candidatus Endobugula sertula</name>
    <name type="common">Bugula neritina bacterial symbiont</name>
    <dbReference type="NCBI Taxonomy" id="62101"/>
    <lineage>
        <taxon>Bacteria</taxon>
        <taxon>Pseudomonadati</taxon>
        <taxon>Pseudomonadota</taxon>
        <taxon>Gammaproteobacteria</taxon>
        <taxon>Cellvibrionales</taxon>
        <taxon>Cellvibrionaceae</taxon>
        <taxon>Candidatus Endobugula</taxon>
    </lineage>
</organism>
<dbReference type="GO" id="GO:0031012">
    <property type="term" value="C:extracellular matrix"/>
    <property type="evidence" value="ECO:0007669"/>
    <property type="project" value="InterPro"/>
</dbReference>
<accession>A0A1D2QNH3</accession>
<keyword evidence="2" id="KW-0479">Metal-binding</keyword>
<dbReference type="AlphaFoldDB" id="A0A1D2QNH3"/>
<dbReference type="SUPFAM" id="SSF55486">
    <property type="entry name" value="Metalloproteases ('zincins'), catalytic domain"/>
    <property type="match status" value="1"/>
</dbReference>
<dbReference type="GO" id="GO:0008270">
    <property type="term" value="F:zinc ion binding"/>
    <property type="evidence" value="ECO:0007669"/>
    <property type="project" value="InterPro"/>
</dbReference>
<protein>
    <recommendedName>
        <fullName evidence="5">Peptidase metallopeptidase domain-containing protein</fullName>
    </recommendedName>
</protein>
<dbReference type="Proteomes" id="UP000242502">
    <property type="component" value="Unassembled WGS sequence"/>
</dbReference>
<evidence type="ECO:0000313" key="6">
    <source>
        <dbReference type="EMBL" id="ODS23115.1"/>
    </source>
</evidence>
<dbReference type="STRING" id="62101.AB835_10680"/>